<accession>A0A662YWB3</accession>
<sequence>MMSKDKFRKAFALHICLIFTTLLIAVQIYMEFRSPQSSSFLGRLPTPDSHSVPDLSRDQGRRRSRGRGADQADLSRDMVIKRQVSFVRSLKRDPAGLAAVGGTESPEKLADCCPLQHQHRKSQRWHIDLQPWASPNHSLEDEAKRFLDYITSPQQISCGNALENGVINNPWITGSPWLACLDGRYSLAQQIKKKQCRVYSLGLGSEDKQLEVSLAKAGCEVHCFNPSIKVPHVQEAKQLWHHRLSIDWRDPNPAIPPNKQHSNTKKLGTILNDFGHRKIDVLKADMESAEWKILENLVLENVIDKIGQLLFEVHLHWPGFEVSGDDSTVVRYWYSLLKELEHSHFRLFHSHRDDSKPQVFLQKNLLNASSSYTLSWVNTKWRHQELNRPILSLGLKLDFNFQYQVEAREQ</sequence>
<proteinExistence type="predicted"/>
<keyword evidence="3" id="KW-0489">Methyltransferase</keyword>
<organism evidence="3 4">
    <name type="scientific">Acipenser ruthenus</name>
    <name type="common">Sterlet sturgeon</name>
    <dbReference type="NCBI Taxonomy" id="7906"/>
    <lineage>
        <taxon>Eukaryota</taxon>
        <taxon>Metazoa</taxon>
        <taxon>Chordata</taxon>
        <taxon>Craniata</taxon>
        <taxon>Vertebrata</taxon>
        <taxon>Euteleostomi</taxon>
        <taxon>Actinopterygii</taxon>
        <taxon>Chondrostei</taxon>
        <taxon>Acipenseriformes</taxon>
        <taxon>Acipenseridae</taxon>
        <taxon>Acipenser</taxon>
    </lineage>
</organism>
<feature type="region of interest" description="Disordered" evidence="1">
    <location>
        <begin position="40"/>
        <end position="74"/>
    </location>
</feature>
<dbReference type="PANTHER" id="PTHR32026:SF10">
    <property type="entry name" value="METHYLTRANSFERASE-LIKE PROTEIN 24-RELATED"/>
    <property type="match status" value="1"/>
</dbReference>
<keyword evidence="3" id="KW-0808">Transferase</keyword>
<dbReference type="GO" id="GO:0032259">
    <property type="term" value="P:methylation"/>
    <property type="evidence" value="ECO:0007669"/>
    <property type="project" value="UniProtKB-KW"/>
</dbReference>
<dbReference type="EMBL" id="SCEB01000109">
    <property type="protein sequence ID" value="RXN00925.1"/>
    <property type="molecule type" value="Genomic_DNA"/>
</dbReference>
<evidence type="ECO:0000313" key="4">
    <source>
        <dbReference type="Proteomes" id="UP000289886"/>
    </source>
</evidence>
<protein>
    <submittedName>
        <fullName evidence="3">Methyltransferase-like protein 24</fullName>
    </submittedName>
</protein>
<evidence type="ECO:0000259" key="2">
    <source>
        <dbReference type="Pfam" id="PF13383"/>
    </source>
</evidence>
<dbReference type="PANTHER" id="PTHR32026">
    <property type="entry name" value="METHYLTRANSFERASE-LIKE PROTEIN 24"/>
    <property type="match status" value="1"/>
</dbReference>
<name>A0A662YWB3_ACIRT</name>
<feature type="compositionally biased region" description="Basic and acidic residues" evidence="1">
    <location>
        <begin position="55"/>
        <end position="74"/>
    </location>
</feature>
<dbReference type="Proteomes" id="UP000289886">
    <property type="component" value="Unassembled WGS sequence"/>
</dbReference>
<dbReference type="AlphaFoldDB" id="A0A662YWB3"/>
<reference evidence="3 4" key="1">
    <citation type="submission" date="2019-01" db="EMBL/GenBank/DDBJ databases">
        <title>Draft Genome and Complete Hox-Cluster Characterization of the Sterlet Sturgeon (Acipenser ruthenus).</title>
        <authorList>
            <person name="Wei Q."/>
        </authorList>
    </citation>
    <scope>NUCLEOTIDE SEQUENCE [LARGE SCALE GENOMIC DNA]</scope>
    <source>
        <strain evidence="3">WHYD16114868_AA</strain>
        <tissue evidence="3">Blood</tissue>
    </source>
</reference>
<evidence type="ECO:0000256" key="1">
    <source>
        <dbReference type="SAM" id="MobiDB-lite"/>
    </source>
</evidence>
<dbReference type="InterPro" id="IPR025714">
    <property type="entry name" value="Methyltranfer_dom"/>
</dbReference>
<comment type="caution">
    <text evidence="3">The sequence shown here is derived from an EMBL/GenBank/DDBJ whole genome shotgun (WGS) entry which is preliminary data.</text>
</comment>
<evidence type="ECO:0000313" key="3">
    <source>
        <dbReference type="EMBL" id="RXN00925.1"/>
    </source>
</evidence>
<keyword evidence="4" id="KW-1185">Reference proteome</keyword>
<dbReference type="InterPro" id="IPR026913">
    <property type="entry name" value="METTL24"/>
</dbReference>
<feature type="domain" description="Methyltransferase" evidence="2">
    <location>
        <begin position="189"/>
        <end position="315"/>
    </location>
</feature>
<dbReference type="Pfam" id="PF13383">
    <property type="entry name" value="Methyltransf_22"/>
    <property type="match status" value="1"/>
</dbReference>
<dbReference type="GO" id="GO:0008168">
    <property type="term" value="F:methyltransferase activity"/>
    <property type="evidence" value="ECO:0007669"/>
    <property type="project" value="UniProtKB-KW"/>
</dbReference>
<gene>
    <name evidence="3" type="ORF">EOD39_8326</name>
</gene>